<keyword evidence="4" id="KW-0862">Zinc</keyword>
<name>A0AAV1EPU7_XYRNO</name>
<protein>
    <submittedName>
        <fullName evidence="6">E3 SUMO-protein ligase ZBED1-like</fullName>
    </submittedName>
</protein>
<dbReference type="AlphaFoldDB" id="A0AAV1EPU7"/>
<keyword evidence="7" id="KW-1185">Reference proteome</keyword>
<evidence type="ECO:0000256" key="1">
    <source>
        <dbReference type="ARBA" id="ARBA00004123"/>
    </source>
</evidence>
<dbReference type="EMBL" id="OY660865">
    <property type="protein sequence ID" value="CAJ1050793.1"/>
    <property type="molecule type" value="Genomic_DNA"/>
</dbReference>
<dbReference type="GO" id="GO:0008270">
    <property type="term" value="F:zinc ion binding"/>
    <property type="evidence" value="ECO:0007669"/>
    <property type="project" value="UniProtKB-KW"/>
</dbReference>
<evidence type="ECO:0000313" key="7">
    <source>
        <dbReference type="Proteomes" id="UP001178508"/>
    </source>
</evidence>
<keyword evidence="2" id="KW-0479">Metal-binding</keyword>
<organism evidence="6 7">
    <name type="scientific">Xyrichtys novacula</name>
    <name type="common">Pearly razorfish</name>
    <name type="synonym">Hemipteronotus novacula</name>
    <dbReference type="NCBI Taxonomy" id="13765"/>
    <lineage>
        <taxon>Eukaryota</taxon>
        <taxon>Metazoa</taxon>
        <taxon>Chordata</taxon>
        <taxon>Craniata</taxon>
        <taxon>Vertebrata</taxon>
        <taxon>Euteleostomi</taxon>
        <taxon>Actinopterygii</taxon>
        <taxon>Neopterygii</taxon>
        <taxon>Teleostei</taxon>
        <taxon>Neoteleostei</taxon>
        <taxon>Acanthomorphata</taxon>
        <taxon>Eupercaria</taxon>
        <taxon>Labriformes</taxon>
        <taxon>Labridae</taxon>
        <taxon>Xyrichtys</taxon>
    </lineage>
</organism>
<evidence type="ECO:0000313" key="6">
    <source>
        <dbReference type="EMBL" id="CAJ1050793.1"/>
    </source>
</evidence>
<dbReference type="SUPFAM" id="SSF53098">
    <property type="entry name" value="Ribonuclease H-like"/>
    <property type="match status" value="1"/>
</dbReference>
<reference evidence="6" key="1">
    <citation type="submission" date="2023-08" db="EMBL/GenBank/DDBJ databases">
        <authorList>
            <person name="Alioto T."/>
            <person name="Alioto T."/>
            <person name="Gomez Garrido J."/>
        </authorList>
    </citation>
    <scope>NUCLEOTIDE SEQUENCE</scope>
</reference>
<evidence type="ECO:0000256" key="2">
    <source>
        <dbReference type="ARBA" id="ARBA00022723"/>
    </source>
</evidence>
<dbReference type="GO" id="GO:0016874">
    <property type="term" value="F:ligase activity"/>
    <property type="evidence" value="ECO:0007669"/>
    <property type="project" value="UniProtKB-KW"/>
</dbReference>
<gene>
    <name evidence="6" type="ORF">XNOV1_A003994</name>
</gene>
<evidence type="ECO:0000256" key="3">
    <source>
        <dbReference type="ARBA" id="ARBA00022771"/>
    </source>
</evidence>
<evidence type="ECO:0000256" key="4">
    <source>
        <dbReference type="ARBA" id="ARBA00022833"/>
    </source>
</evidence>
<evidence type="ECO:0000256" key="5">
    <source>
        <dbReference type="ARBA" id="ARBA00023242"/>
    </source>
</evidence>
<keyword evidence="6" id="KW-0436">Ligase</keyword>
<keyword evidence="5" id="KW-0539">Nucleus</keyword>
<keyword evidence="3" id="KW-0863">Zinc-finger</keyword>
<dbReference type="InterPro" id="IPR052035">
    <property type="entry name" value="ZnF_BED_domain_contain"/>
</dbReference>
<sequence>MVVHPKYKLPSRSFLTKQMEKKYEVIKAKIKQALQETDSIALTTDICTGISMEAYMGVTCHYMGKNWNMVSHSLTTMPLEERHTAANMAEWIEEVIAKFEIPAKKIIAA</sequence>
<accession>A0AAV1EPU7</accession>
<dbReference type="Proteomes" id="UP001178508">
    <property type="component" value="Chromosome 2"/>
</dbReference>
<comment type="subcellular location">
    <subcellularLocation>
        <location evidence="1">Nucleus</location>
    </subcellularLocation>
</comment>
<dbReference type="GO" id="GO:0005634">
    <property type="term" value="C:nucleus"/>
    <property type="evidence" value="ECO:0007669"/>
    <property type="project" value="UniProtKB-SubCell"/>
</dbReference>
<dbReference type="PANTHER" id="PTHR46481">
    <property type="entry name" value="ZINC FINGER BED DOMAIN-CONTAINING PROTEIN 4"/>
    <property type="match status" value="1"/>
</dbReference>
<dbReference type="InterPro" id="IPR012337">
    <property type="entry name" value="RNaseH-like_sf"/>
</dbReference>
<dbReference type="PANTHER" id="PTHR46481:SF10">
    <property type="entry name" value="ZINC FINGER BED DOMAIN-CONTAINING PROTEIN 39"/>
    <property type="match status" value="1"/>
</dbReference>
<proteinExistence type="predicted"/>